<sequence>MDIDIISLFFSFYSAGSLLLAYLLIFLVANFIYDKKVSYDVKQEIVEKDNGAVAISLAGYLVAISIIFIAGVIGPSKGVLQDLFIIIQYSLLGIILLYVAHIVNDKLILNQFNNVKELVNDQNTGTGVVQAASYIASGLIIAGAIHGEGGGILTTITFFALGQLVLVIFSKIYDLITSFNLHDEIEDDNFSVGIAFSGTLIALGIILSKASAGNFISWQHNISVFVLNAVIAFILLPVFRVIIDKLIIVGNDLNIEIARDKNTGAGVLEFSATIGFAAVLFFVI</sequence>
<feature type="transmembrane region" description="Helical" evidence="7">
    <location>
        <begin position="222"/>
        <end position="243"/>
    </location>
</feature>
<feature type="transmembrane region" description="Helical" evidence="7">
    <location>
        <begin position="152"/>
        <end position="170"/>
    </location>
</feature>
<evidence type="ECO:0000313" key="8">
    <source>
        <dbReference type="EMBL" id="ODS24102.1"/>
    </source>
</evidence>
<evidence type="ECO:0000256" key="4">
    <source>
        <dbReference type="ARBA" id="ARBA00022692"/>
    </source>
</evidence>
<name>A0A1D2QRA0_9GAMM</name>
<dbReference type="AlphaFoldDB" id="A0A1D2QRA0"/>
<feature type="transmembrane region" description="Helical" evidence="7">
    <location>
        <begin position="124"/>
        <end position="145"/>
    </location>
</feature>
<dbReference type="PANTHER" id="PTHR40043">
    <property type="entry name" value="UPF0719 INNER MEMBRANE PROTEIN YJFL"/>
    <property type="match status" value="1"/>
</dbReference>
<gene>
    <name evidence="8" type="ORF">AB835_05050</name>
</gene>
<accession>A0A1D2QRA0</accession>
<dbReference type="GO" id="GO:0005886">
    <property type="term" value="C:plasma membrane"/>
    <property type="evidence" value="ECO:0007669"/>
    <property type="project" value="UniProtKB-SubCell"/>
</dbReference>
<evidence type="ECO:0000256" key="2">
    <source>
        <dbReference type="ARBA" id="ARBA00005779"/>
    </source>
</evidence>
<dbReference type="Proteomes" id="UP000242502">
    <property type="component" value="Unassembled WGS sequence"/>
</dbReference>
<dbReference type="InterPro" id="IPR007140">
    <property type="entry name" value="DUF350"/>
</dbReference>
<dbReference type="EMBL" id="MDLC01000013">
    <property type="protein sequence ID" value="ODS24102.1"/>
    <property type="molecule type" value="Genomic_DNA"/>
</dbReference>
<protein>
    <recommendedName>
        <fullName evidence="10">DUF350 domain-containing protein</fullName>
    </recommendedName>
</protein>
<evidence type="ECO:0000256" key="5">
    <source>
        <dbReference type="ARBA" id="ARBA00022989"/>
    </source>
</evidence>
<keyword evidence="3" id="KW-1003">Cell membrane</keyword>
<feature type="transmembrane region" description="Helical" evidence="7">
    <location>
        <begin position="85"/>
        <end position="104"/>
    </location>
</feature>
<organism evidence="8 9">
    <name type="scientific">Candidatus Endobugula sertula</name>
    <name type="common">Bugula neritina bacterial symbiont</name>
    <dbReference type="NCBI Taxonomy" id="62101"/>
    <lineage>
        <taxon>Bacteria</taxon>
        <taxon>Pseudomonadati</taxon>
        <taxon>Pseudomonadota</taxon>
        <taxon>Gammaproteobacteria</taxon>
        <taxon>Cellvibrionales</taxon>
        <taxon>Cellvibrionaceae</taxon>
        <taxon>Candidatus Endobugula</taxon>
    </lineage>
</organism>
<evidence type="ECO:0000256" key="6">
    <source>
        <dbReference type="ARBA" id="ARBA00023136"/>
    </source>
</evidence>
<proteinExistence type="inferred from homology"/>
<evidence type="ECO:0000256" key="7">
    <source>
        <dbReference type="SAM" id="Phobius"/>
    </source>
</evidence>
<comment type="caution">
    <text evidence="8">The sequence shown here is derived from an EMBL/GenBank/DDBJ whole genome shotgun (WGS) entry which is preliminary data.</text>
</comment>
<comment type="subcellular location">
    <subcellularLocation>
        <location evidence="1">Cell membrane</location>
        <topology evidence="1">Multi-pass membrane protein</topology>
    </subcellularLocation>
</comment>
<feature type="transmembrane region" description="Helical" evidence="7">
    <location>
        <begin position="263"/>
        <end position="283"/>
    </location>
</feature>
<evidence type="ECO:0000313" key="9">
    <source>
        <dbReference type="Proteomes" id="UP000242502"/>
    </source>
</evidence>
<evidence type="ECO:0000256" key="1">
    <source>
        <dbReference type="ARBA" id="ARBA00004651"/>
    </source>
</evidence>
<feature type="transmembrane region" description="Helical" evidence="7">
    <location>
        <begin position="12"/>
        <end position="33"/>
    </location>
</feature>
<keyword evidence="6 7" id="KW-0472">Membrane</keyword>
<keyword evidence="5 7" id="KW-1133">Transmembrane helix</keyword>
<feature type="transmembrane region" description="Helical" evidence="7">
    <location>
        <begin position="190"/>
        <end position="210"/>
    </location>
</feature>
<evidence type="ECO:0000256" key="3">
    <source>
        <dbReference type="ARBA" id="ARBA00022475"/>
    </source>
</evidence>
<dbReference type="STRING" id="62101.AB835_05050"/>
<reference evidence="8 9" key="1">
    <citation type="journal article" date="2016" name="Appl. Environ. Microbiol.">
        <title>Lack of Overt Genome Reduction in the Bryostatin-Producing Bryozoan Symbiont "Candidatus Endobugula sertula".</title>
        <authorList>
            <person name="Miller I.J."/>
            <person name="Vanee N."/>
            <person name="Fong S.S."/>
            <person name="Lim-Fong G.E."/>
            <person name="Kwan J.C."/>
        </authorList>
    </citation>
    <scope>NUCLEOTIDE SEQUENCE [LARGE SCALE GENOMIC DNA]</scope>
    <source>
        <strain evidence="8">AB1-4</strain>
    </source>
</reference>
<dbReference type="Pfam" id="PF03994">
    <property type="entry name" value="DUF350"/>
    <property type="match status" value="2"/>
</dbReference>
<feature type="transmembrane region" description="Helical" evidence="7">
    <location>
        <begin position="53"/>
        <end position="73"/>
    </location>
</feature>
<dbReference type="PANTHER" id="PTHR40043:SF1">
    <property type="entry name" value="UPF0719 INNER MEMBRANE PROTEIN YJFL"/>
    <property type="match status" value="1"/>
</dbReference>
<keyword evidence="4 7" id="KW-0812">Transmembrane</keyword>
<comment type="similarity">
    <text evidence="2">Belongs to the UPF0719 family.</text>
</comment>
<evidence type="ECO:0008006" key="10">
    <source>
        <dbReference type="Google" id="ProtNLM"/>
    </source>
</evidence>